<gene>
    <name evidence="1" type="ORF">ACI2L5_05920</name>
</gene>
<dbReference type="Proteomes" id="UP001620295">
    <property type="component" value="Unassembled WGS sequence"/>
</dbReference>
<evidence type="ECO:0000313" key="1">
    <source>
        <dbReference type="EMBL" id="MFK4264462.1"/>
    </source>
</evidence>
<organism evidence="1 2">
    <name type="scientific">Streptomyces milbemycinicus</name>
    <dbReference type="NCBI Taxonomy" id="476552"/>
    <lineage>
        <taxon>Bacteria</taxon>
        <taxon>Bacillati</taxon>
        <taxon>Actinomycetota</taxon>
        <taxon>Actinomycetes</taxon>
        <taxon>Kitasatosporales</taxon>
        <taxon>Streptomycetaceae</taxon>
        <taxon>Streptomyces</taxon>
    </lineage>
</organism>
<dbReference type="EMBL" id="JBJDQH010000002">
    <property type="protein sequence ID" value="MFK4264462.1"/>
    <property type="molecule type" value="Genomic_DNA"/>
</dbReference>
<evidence type="ECO:0000313" key="2">
    <source>
        <dbReference type="Proteomes" id="UP001620295"/>
    </source>
</evidence>
<protein>
    <submittedName>
        <fullName evidence="1">Uncharacterized protein</fullName>
    </submittedName>
</protein>
<comment type="caution">
    <text evidence="1">The sequence shown here is derived from an EMBL/GenBank/DDBJ whole genome shotgun (WGS) entry which is preliminary data.</text>
</comment>
<proteinExistence type="predicted"/>
<reference evidence="1 2" key="1">
    <citation type="submission" date="2024-11" db="EMBL/GenBank/DDBJ databases">
        <title>The Natural Products Discovery Center: Release of the First 8490 Sequenced Strains for Exploring Actinobacteria Biosynthetic Diversity.</title>
        <authorList>
            <person name="Kalkreuter E."/>
            <person name="Kautsar S.A."/>
            <person name="Yang D."/>
            <person name="Bader C.D."/>
            <person name="Teijaro C.N."/>
            <person name="Fluegel L."/>
            <person name="Davis C.M."/>
            <person name="Simpson J.R."/>
            <person name="Lauterbach L."/>
            <person name="Steele A.D."/>
            <person name="Gui C."/>
            <person name="Meng S."/>
            <person name="Li G."/>
            <person name="Viehrig K."/>
            <person name="Ye F."/>
            <person name="Su P."/>
            <person name="Kiefer A.F."/>
            <person name="Nichols A."/>
            <person name="Cepeda A.J."/>
            <person name="Yan W."/>
            <person name="Fan B."/>
            <person name="Jiang Y."/>
            <person name="Adhikari A."/>
            <person name="Zheng C.-J."/>
            <person name="Schuster L."/>
            <person name="Cowan T.M."/>
            <person name="Smanski M.J."/>
            <person name="Chevrette M.G."/>
            <person name="De Carvalho L.P.S."/>
            <person name="Shen B."/>
        </authorList>
    </citation>
    <scope>NUCLEOTIDE SEQUENCE [LARGE SCALE GENOMIC DNA]</scope>
    <source>
        <strain evidence="1 2">NPDC020863</strain>
    </source>
</reference>
<name>A0ABW8LEW9_9ACTN</name>
<accession>A0ABW8LEW9</accession>
<sequence>MSVTRHAAEAPLPHAAEGILRALADGADPVSDPAGLITPLRVCRYVTVDNGTPSITDLGHAYLTARDEPRFVTPVEVAAVDVDTCTARVVVVGWNPTATVTVLLDQLTQATGLKAEELPGRHLEAVANCRTEDPDDIVLTYIRIAEPLLAAGGAAESHGTHREGGV</sequence>
<keyword evidence="2" id="KW-1185">Reference proteome</keyword>
<dbReference type="RefSeq" id="WP_358632776.1">
    <property type="nucleotide sequence ID" value="NZ_JBFACG010000003.1"/>
</dbReference>